<feature type="transmembrane region" description="Helical" evidence="7">
    <location>
        <begin position="54"/>
        <end position="71"/>
    </location>
</feature>
<dbReference type="NCBIfam" id="NF008397">
    <property type="entry name" value="PRK11195.1"/>
    <property type="match status" value="1"/>
</dbReference>
<accession>A0A191ZJS0</accession>
<dbReference type="OrthoDB" id="9803968at2"/>
<feature type="transmembrane region" description="Helical" evidence="7">
    <location>
        <begin position="20"/>
        <end position="42"/>
    </location>
</feature>
<evidence type="ECO:0000256" key="1">
    <source>
        <dbReference type="ARBA" id="ARBA00004651"/>
    </source>
</evidence>
<keyword evidence="6 7" id="KW-0472">Membrane</keyword>
<feature type="transmembrane region" description="Helical" evidence="7">
    <location>
        <begin position="351"/>
        <end position="370"/>
    </location>
</feature>
<keyword evidence="9" id="KW-1185">Reference proteome</keyword>
<dbReference type="STRING" id="1860122.A9404_12805"/>
<keyword evidence="3" id="KW-1003">Cell membrane</keyword>
<evidence type="ECO:0000256" key="5">
    <source>
        <dbReference type="ARBA" id="ARBA00022989"/>
    </source>
</evidence>
<protein>
    <submittedName>
        <fullName evidence="8">Lysophospholipid transporter LplT</fullName>
    </submittedName>
</protein>
<gene>
    <name evidence="8" type="ORF">A9404_12805</name>
</gene>
<dbReference type="GO" id="GO:0022857">
    <property type="term" value="F:transmembrane transporter activity"/>
    <property type="evidence" value="ECO:0007669"/>
    <property type="project" value="InterPro"/>
</dbReference>
<keyword evidence="5 7" id="KW-1133">Transmembrane helix</keyword>
<feature type="transmembrane region" description="Helical" evidence="7">
    <location>
        <begin position="257"/>
        <end position="279"/>
    </location>
</feature>
<organism evidence="8 9">
    <name type="scientific">Halothiobacillus diazotrophicus</name>
    <dbReference type="NCBI Taxonomy" id="1860122"/>
    <lineage>
        <taxon>Bacteria</taxon>
        <taxon>Pseudomonadati</taxon>
        <taxon>Pseudomonadota</taxon>
        <taxon>Gammaproteobacteria</taxon>
        <taxon>Chromatiales</taxon>
        <taxon>Halothiobacillaceae</taxon>
        <taxon>Halothiobacillus</taxon>
    </lineage>
</organism>
<dbReference type="Proteomes" id="UP000078596">
    <property type="component" value="Chromosome"/>
</dbReference>
<feature type="transmembrane region" description="Helical" evidence="7">
    <location>
        <begin position="286"/>
        <end position="304"/>
    </location>
</feature>
<dbReference type="EMBL" id="CP016027">
    <property type="protein sequence ID" value="ANJ68134.1"/>
    <property type="molecule type" value="Genomic_DNA"/>
</dbReference>
<dbReference type="PANTHER" id="PTHR43266">
    <property type="entry name" value="MACROLIDE-EFFLUX PROTEIN"/>
    <property type="match status" value="1"/>
</dbReference>
<dbReference type="SUPFAM" id="SSF103473">
    <property type="entry name" value="MFS general substrate transporter"/>
    <property type="match status" value="1"/>
</dbReference>
<dbReference type="AlphaFoldDB" id="A0A191ZJS0"/>
<keyword evidence="2" id="KW-0813">Transport</keyword>
<dbReference type="InterPro" id="IPR036259">
    <property type="entry name" value="MFS_trans_sf"/>
</dbReference>
<name>A0A191ZJS0_9GAMM</name>
<comment type="subcellular location">
    <subcellularLocation>
        <location evidence="1">Cell membrane</location>
        <topology evidence="1">Multi-pass membrane protein</topology>
    </subcellularLocation>
</comment>
<dbReference type="PANTHER" id="PTHR43266:SF2">
    <property type="entry name" value="MAJOR FACILITATOR SUPERFAMILY (MFS) PROFILE DOMAIN-CONTAINING PROTEIN"/>
    <property type="match status" value="1"/>
</dbReference>
<sequence>MNTSPESPAQGLLSRGMAALLGAQFLSAMADNLLFVAAVALLKQASDGDELLPLLQISFVLAFILLAPYVGPFADAFSKGRVMFNANLVKLVGAALILMGVNPLIGYAVAGVGAAIYSPAKYGILTQLVTPNHLVKANSLLEGSTIAAILLGVLAGGWLADRSVLLAVEVAAGFYLLAAAANLGIPTLPVIHALTSFRALGRLPRVFLSNMAVLWRNHDARFSIAGTSLFWGMGASLRLLMFAWVPAALNILDNQAPANLMGIVSVGIVLGAGLAAFLVRVDQVNRALVGGVLLGPLIVALAPMNSYEMAVIVLIGLGVAGGYFVVPLNALLQERGHETIGAGRTLAVQNLFENLAMLGMAGLYFLAVAIGMKPVAVAYGFGGVVTLGMLVLAGYRLRHSARRARSAAGAVESLPD</sequence>
<feature type="transmembrane region" description="Helical" evidence="7">
    <location>
        <begin position="376"/>
        <end position="395"/>
    </location>
</feature>
<dbReference type="RefSeq" id="WP_066102368.1">
    <property type="nucleotide sequence ID" value="NZ_CP016027.1"/>
</dbReference>
<feature type="transmembrane region" description="Helical" evidence="7">
    <location>
        <begin position="139"/>
        <end position="160"/>
    </location>
</feature>
<evidence type="ECO:0000256" key="7">
    <source>
        <dbReference type="SAM" id="Phobius"/>
    </source>
</evidence>
<dbReference type="Gene3D" id="1.20.1250.20">
    <property type="entry name" value="MFS general substrate transporter like domains"/>
    <property type="match status" value="1"/>
</dbReference>
<evidence type="ECO:0000313" key="8">
    <source>
        <dbReference type="EMBL" id="ANJ68134.1"/>
    </source>
</evidence>
<dbReference type="GO" id="GO:0005886">
    <property type="term" value="C:plasma membrane"/>
    <property type="evidence" value="ECO:0007669"/>
    <property type="project" value="UniProtKB-SubCell"/>
</dbReference>
<proteinExistence type="predicted"/>
<evidence type="ECO:0000256" key="6">
    <source>
        <dbReference type="ARBA" id="ARBA00023136"/>
    </source>
</evidence>
<feature type="transmembrane region" description="Helical" evidence="7">
    <location>
        <begin position="222"/>
        <end position="245"/>
    </location>
</feature>
<keyword evidence="4 7" id="KW-0812">Transmembrane</keyword>
<reference evidence="8 9" key="1">
    <citation type="submission" date="2016-06" db="EMBL/GenBank/DDBJ databases">
        <title>Insight into the functional genes involving in sulfur oxidation in Pearl River water.</title>
        <authorList>
            <person name="Luo J."/>
            <person name="Tan X."/>
            <person name="Lin W."/>
        </authorList>
    </citation>
    <scope>NUCLEOTIDE SEQUENCE [LARGE SCALE GENOMIC DNA]</scope>
    <source>
        <strain evidence="8 9">LS2</strain>
    </source>
</reference>
<evidence type="ECO:0000256" key="2">
    <source>
        <dbReference type="ARBA" id="ARBA00022448"/>
    </source>
</evidence>
<dbReference type="KEGG" id="haz:A9404_12805"/>
<dbReference type="Pfam" id="PF07690">
    <property type="entry name" value="MFS_1"/>
    <property type="match status" value="1"/>
</dbReference>
<feature type="transmembrane region" description="Helical" evidence="7">
    <location>
        <begin position="172"/>
        <end position="201"/>
    </location>
</feature>
<evidence type="ECO:0000256" key="3">
    <source>
        <dbReference type="ARBA" id="ARBA00022475"/>
    </source>
</evidence>
<evidence type="ECO:0000313" key="9">
    <source>
        <dbReference type="Proteomes" id="UP000078596"/>
    </source>
</evidence>
<feature type="transmembrane region" description="Helical" evidence="7">
    <location>
        <begin position="91"/>
        <end position="118"/>
    </location>
</feature>
<feature type="transmembrane region" description="Helical" evidence="7">
    <location>
        <begin position="310"/>
        <end position="331"/>
    </location>
</feature>
<dbReference type="InterPro" id="IPR011701">
    <property type="entry name" value="MFS"/>
</dbReference>
<evidence type="ECO:0000256" key="4">
    <source>
        <dbReference type="ARBA" id="ARBA00022692"/>
    </source>
</evidence>